<organism evidence="1 2">
    <name type="scientific">Notoacmeibacter ruber</name>
    <dbReference type="NCBI Taxonomy" id="2670375"/>
    <lineage>
        <taxon>Bacteria</taxon>
        <taxon>Pseudomonadati</taxon>
        <taxon>Pseudomonadota</taxon>
        <taxon>Alphaproteobacteria</taxon>
        <taxon>Hyphomicrobiales</taxon>
        <taxon>Notoacmeibacteraceae</taxon>
        <taxon>Notoacmeibacter</taxon>
    </lineage>
</organism>
<evidence type="ECO:0000313" key="2">
    <source>
        <dbReference type="Proteomes" id="UP000281094"/>
    </source>
</evidence>
<dbReference type="InterPro" id="IPR058248">
    <property type="entry name" value="Lxx211020-like"/>
</dbReference>
<dbReference type="PANTHER" id="PTHR36302:SF1">
    <property type="entry name" value="COPPER CHAPERONE PCU(A)C"/>
    <property type="match status" value="1"/>
</dbReference>
<dbReference type="Pfam" id="PF04314">
    <property type="entry name" value="PCuAC"/>
    <property type="match status" value="1"/>
</dbReference>
<proteinExistence type="predicted"/>
<comment type="caution">
    <text evidence="1">The sequence shown here is derived from an EMBL/GenBank/DDBJ whole genome shotgun (WGS) entry which is preliminary data.</text>
</comment>
<keyword evidence="2" id="KW-1185">Reference proteome</keyword>
<sequence length="162" mass="17267">MTIAAIAGDMKHGEHAANGHQTTASFTAGKLEITDARLRATPPNAKVAAGYLTVRNEGDEADRIIGGSAPFAEKVEIHEMTVEDGVMKMRPLVDGLPIAPGETVELKPGSYHIMLMDLEGALKEGETRPLTIEFEKAGAVSLELPVAPFRPSHQMGHSDKEG</sequence>
<protein>
    <submittedName>
        <fullName evidence="1">Copper chaperone PCu(A)C</fullName>
    </submittedName>
</protein>
<dbReference type="InterPro" id="IPR007410">
    <property type="entry name" value="LpqE-like"/>
</dbReference>
<gene>
    <name evidence="1" type="ORF">D8780_00255</name>
</gene>
<name>A0A3L7JFN0_9HYPH</name>
<dbReference type="SUPFAM" id="SSF110087">
    <property type="entry name" value="DR1885-like metal-binding protein"/>
    <property type="match status" value="1"/>
</dbReference>
<dbReference type="Proteomes" id="UP000281094">
    <property type="component" value="Unassembled WGS sequence"/>
</dbReference>
<dbReference type="EMBL" id="RCWN01000001">
    <property type="protein sequence ID" value="RLQ89290.1"/>
    <property type="molecule type" value="Genomic_DNA"/>
</dbReference>
<accession>A0A3L7JFN0</accession>
<dbReference type="Gene3D" id="2.60.40.1890">
    <property type="entry name" value="PCu(A)C copper chaperone"/>
    <property type="match status" value="1"/>
</dbReference>
<dbReference type="InterPro" id="IPR036182">
    <property type="entry name" value="PCuAC_sf"/>
</dbReference>
<reference evidence="1 2" key="1">
    <citation type="submission" date="2018-10" db="EMBL/GenBank/DDBJ databases">
        <title>Notoacmeibacter sp. M2BS9Y-3-1, whole genome shotgun sequence.</title>
        <authorList>
            <person name="Tuo L."/>
        </authorList>
    </citation>
    <scope>NUCLEOTIDE SEQUENCE [LARGE SCALE GENOMIC DNA]</scope>
    <source>
        <strain evidence="1 2">M2BS9Y-3-1</strain>
    </source>
</reference>
<evidence type="ECO:0000313" key="1">
    <source>
        <dbReference type="EMBL" id="RLQ89290.1"/>
    </source>
</evidence>
<dbReference type="AlphaFoldDB" id="A0A3L7JFN0"/>
<dbReference type="PANTHER" id="PTHR36302">
    <property type="entry name" value="BLR7088 PROTEIN"/>
    <property type="match status" value="1"/>
</dbReference>